<proteinExistence type="predicted"/>
<dbReference type="AlphaFoldDB" id="A0A1L9V8B6"/>
<dbReference type="Proteomes" id="UP000184300">
    <property type="component" value="Unassembled WGS sequence"/>
</dbReference>
<organism evidence="1 2">
    <name type="scientific">Aspergillus glaucus CBS 516.65</name>
    <dbReference type="NCBI Taxonomy" id="1160497"/>
    <lineage>
        <taxon>Eukaryota</taxon>
        <taxon>Fungi</taxon>
        <taxon>Dikarya</taxon>
        <taxon>Ascomycota</taxon>
        <taxon>Pezizomycotina</taxon>
        <taxon>Eurotiomycetes</taxon>
        <taxon>Eurotiomycetidae</taxon>
        <taxon>Eurotiales</taxon>
        <taxon>Aspergillaceae</taxon>
        <taxon>Aspergillus</taxon>
        <taxon>Aspergillus subgen. Aspergillus</taxon>
    </lineage>
</organism>
<dbReference type="VEuPathDB" id="FungiDB:ASPGLDRAFT_29129"/>
<evidence type="ECO:0000313" key="1">
    <source>
        <dbReference type="EMBL" id="OJJ80125.1"/>
    </source>
</evidence>
<sequence length="191" mass="21386">MLDFHRESPPGTPTLGLGETMSISGDSELELDEVDQHLEFRKTHQQEFQIAWMNKLVQARLALNEAISLGGSQDPRGAVLHDVTCTLNDMLHAQAEGFEYLPRAKKGTPDSPVIHQLHEDMKSIHQKLDSLMNQDRKKVPDVPASTYTKVAQASMDHTVSSQAHQPSPKVVIPVRKDLNLQEFTAMEKIED</sequence>
<evidence type="ECO:0000313" key="2">
    <source>
        <dbReference type="Proteomes" id="UP000184300"/>
    </source>
</evidence>
<dbReference type="GeneID" id="34460086"/>
<name>A0A1L9V8B6_ASPGL</name>
<gene>
    <name evidence="1" type="ORF">ASPGLDRAFT_29129</name>
</gene>
<protein>
    <submittedName>
        <fullName evidence="1">Uncharacterized protein</fullName>
    </submittedName>
</protein>
<accession>A0A1L9V8B6</accession>
<reference evidence="2" key="1">
    <citation type="journal article" date="2017" name="Genome Biol.">
        <title>Comparative genomics reveals high biological diversity and specific adaptations in the industrially and medically important fungal genus Aspergillus.</title>
        <authorList>
            <person name="de Vries R.P."/>
            <person name="Riley R."/>
            <person name="Wiebenga A."/>
            <person name="Aguilar-Osorio G."/>
            <person name="Amillis S."/>
            <person name="Uchima C.A."/>
            <person name="Anderluh G."/>
            <person name="Asadollahi M."/>
            <person name="Askin M."/>
            <person name="Barry K."/>
            <person name="Battaglia E."/>
            <person name="Bayram O."/>
            <person name="Benocci T."/>
            <person name="Braus-Stromeyer S.A."/>
            <person name="Caldana C."/>
            <person name="Canovas D."/>
            <person name="Cerqueira G.C."/>
            <person name="Chen F."/>
            <person name="Chen W."/>
            <person name="Choi C."/>
            <person name="Clum A."/>
            <person name="Dos Santos R.A."/>
            <person name="Damasio A.R."/>
            <person name="Diallinas G."/>
            <person name="Emri T."/>
            <person name="Fekete E."/>
            <person name="Flipphi M."/>
            <person name="Freyberg S."/>
            <person name="Gallo A."/>
            <person name="Gournas C."/>
            <person name="Habgood R."/>
            <person name="Hainaut M."/>
            <person name="Harispe M.L."/>
            <person name="Henrissat B."/>
            <person name="Hilden K.S."/>
            <person name="Hope R."/>
            <person name="Hossain A."/>
            <person name="Karabika E."/>
            <person name="Karaffa L."/>
            <person name="Karanyi Z."/>
            <person name="Krasevec N."/>
            <person name="Kuo A."/>
            <person name="Kusch H."/>
            <person name="LaButti K."/>
            <person name="Lagendijk E.L."/>
            <person name="Lapidus A."/>
            <person name="Levasseur A."/>
            <person name="Lindquist E."/>
            <person name="Lipzen A."/>
            <person name="Logrieco A.F."/>
            <person name="MacCabe A."/>
            <person name="Maekelae M.R."/>
            <person name="Malavazi I."/>
            <person name="Melin P."/>
            <person name="Meyer V."/>
            <person name="Mielnichuk N."/>
            <person name="Miskei M."/>
            <person name="Molnar A.P."/>
            <person name="Mule G."/>
            <person name="Ngan C.Y."/>
            <person name="Orejas M."/>
            <person name="Orosz E."/>
            <person name="Ouedraogo J.P."/>
            <person name="Overkamp K.M."/>
            <person name="Park H.-S."/>
            <person name="Perrone G."/>
            <person name="Piumi F."/>
            <person name="Punt P.J."/>
            <person name="Ram A.F."/>
            <person name="Ramon A."/>
            <person name="Rauscher S."/>
            <person name="Record E."/>
            <person name="Riano-Pachon D.M."/>
            <person name="Robert V."/>
            <person name="Roehrig J."/>
            <person name="Ruller R."/>
            <person name="Salamov A."/>
            <person name="Salih N.S."/>
            <person name="Samson R.A."/>
            <person name="Sandor E."/>
            <person name="Sanguinetti M."/>
            <person name="Schuetze T."/>
            <person name="Sepcic K."/>
            <person name="Shelest E."/>
            <person name="Sherlock G."/>
            <person name="Sophianopoulou V."/>
            <person name="Squina F.M."/>
            <person name="Sun H."/>
            <person name="Susca A."/>
            <person name="Todd R.B."/>
            <person name="Tsang A."/>
            <person name="Unkles S.E."/>
            <person name="van de Wiele N."/>
            <person name="van Rossen-Uffink D."/>
            <person name="Oliveira J.V."/>
            <person name="Vesth T.C."/>
            <person name="Visser J."/>
            <person name="Yu J.-H."/>
            <person name="Zhou M."/>
            <person name="Andersen M.R."/>
            <person name="Archer D.B."/>
            <person name="Baker S.E."/>
            <person name="Benoit I."/>
            <person name="Brakhage A.A."/>
            <person name="Braus G.H."/>
            <person name="Fischer R."/>
            <person name="Frisvad J.C."/>
            <person name="Goldman G.H."/>
            <person name="Houbraken J."/>
            <person name="Oakley B."/>
            <person name="Pocsi I."/>
            <person name="Scazzocchio C."/>
            <person name="Seiboth B."/>
            <person name="vanKuyk P.A."/>
            <person name="Wortman J."/>
            <person name="Dyer P.S."/>
            <person name="Grigoriev I.V."/>
        </authorList>
    </citation>
    <scope>NUCLEOTIDE SEQUENCE [LARGE SCALE GENOMIC DNA]</scope>
    <source>
        <strain evidence="2">CBS 516.65</strain>
    </source>
</reference>
<keyword evidence="2" id="KW-1185">Reference proteome</keyword>
<dbReference type="EMBL" id="KV878912">
    <property type="protein sequence ID" value="OJJ80125.1"/>
    <property type="molecule type" value="Genomic_DNA"/>
</dbReference>
<dbReference type="RefSeq" id="XP_022396823.1">
    <property type="nucleotide sequence ID" value="XM_022543825.1"/>
</dbReference>